<keyword evidence="4" id="KW-0131">Cell cycle</keyword>
<keyword evidence="7" id="KW-1185">Reference proteome</keyword>
<dbReference type="AlphaFoldDB" id="A0AA38F3U1"/>
<feature type="non-terminal residue" evidence="6">
    <location>
        <position position="119"/>
    </location>
</feature>
<gene>
    <name evidence="6" type="ORF">KI387_032308</name>
</gene>
<keyword evidence="2" id="KW-0132">Cell division</keyword>
<evidence type="ECO:0000256" key="1">
    <source>
        <dbReference type="ARBA" id="ARBA00006955"/>
    </source>
</evidence>
<feature type="domain" description="Cyclin N-terminal" evidence="5">
    <location>
        <begin position="45"/>
        <end position="119"/>
    </location>
</feature>
<evidence type="ECO:0000259" key="5">
    <source>
        <dbReference type="Pfam" id="PF00134"/>
    </source>
</evidence>
<dbReference type="SUPFAM" id="SSF47954">
    <property type="entry name" value="Cyclin-like"/>
    <property type="match status" value="1"/>
</dbReference>
<dbReference type="Proteomes" id="UP000824469">
    <property type="component" value="Unassembled WGS sequence"/>
</dbReference>
<dbReference type="GO" id="GO:0051301">
    <property type="term" value="P:cell division"/>
    <property type="evidence" value="ECO:0007669"/>
    <property type="project" value="UniProtKB-KW"/>
</dbReference>
<proteinExistence type="inferred from homology"/>
<dbReference type="FunFam" id="1.10.472.10:FF:000198">
    <property type="entry name" value="G2/mitotic-specific cyclin-B1"/>
    <property type="match status" value="1"/>
</dbReference>
<evidence type="ECO:0000256" key="2">
    <source>
        <dbReference type="ARBA" id="ARBA00022618"/>
    </source>
</evidence>
<dbReference type="InterPro" id="IPR036915">
    <property type="entry name" value="Cyclin-like_sf"/>
</dbReference>
<organism evidence="6 7">
    <name type="scientific">Taxus chinensis</name>
    <name type="common">Chinese yew</name>
    <name type="synonym">Taxus wallichiana var. chinensis</name>
    <dbReference type="NCBI Taxonomy" id="29808"/>
    <lineage>
        <taxon>Eukaryota</taxon>
        <taxon>Viridiplantae</taxon>
        <taxon>Streptophyta</taxon>
        <taxon>Embryophyta</taxon>
        <taxon>Tracheophyta</taxon>
        <taxon>Spermatophyta</taxon>
        <taxon>Pinopsida</taxon>
        <taxon>Pinidae</taxon>
        <taxon>Conifers II</taxon>
        <taxon>Cupressales</taxon>
        <taxon>Taxaceae</taxon>
        <taxon>Taxus</taxon>
    </lineage>
</organism>
<protein>
    <recommendedName>
        <fullName evidence="5">Cyclin N-terminal domain-containing protein</fullName>
    </recommendedName>
</protein>
<reference evidence="6 7" key="1">
    <citation type="journal article" date="2021" name="Nat. Plants">
        <title>The Taxus genome provides insights into paclitaxel biosynthesis.</title>
        <authorList>
            <person name="Xiong X."/>
            <person name="Gou J."/>
            <person name="Liao Q."/>
            <person name="Li Y."/>
            <person name="Zhou Q."/>
            <person name="Bi G."/>
            <person name="Li C."/>
            <person name="Du R."/>
            <person name="Wang X."/>
            <person name="Sun T."/>
            <person name="Guo L."/>
            <person name="Liang H."/>
            <person name="Lu P."/>
            <person name="Wu Y."/>
            <person name="Zhang Z."/>
            <person name="Ro D.K."/>
            <person name="Shang Y."/>
            <person name="Huang S."/>
            <person name="Yan J."/>
        </authorList>
    </citation>
    <scope>NUCLEOTIDE SEQUENCE [LARGE SCALE GENOMIC DNA]</scope>
    <source>
        <strain evidence="6">Ta-2019</strain>
    </source>
</reference>
<comment type="caution">
    <text evidence="6">The sequence shown here is derived from an EMBL/GenBank/DDBJ whole genome shotgun (WGS) entry which is preliminary data.</text>
</comment>
<accession>A0AA38F3U1</accession>
<dbReference type="EMBL" id="JAHRHJ020003813">
    <property type="protein sequence ID" value="KAH9288191.1"/>
    <property type="molecule type" value="Genomic_DNA"/>
</dbReference>
<keyword evidence="3" id="KW-0195">Cyclin</keyword>
<evidence type="ECO:0000313" key="7">
    <source>
        <dbReference type="Proteomes" id="UP000824469"/>
    </source>
</evidence>
<dbReference type="Gene3D" id="1.10.472.10">
    <property type="entry name" value="Cyclin-like"/>
    <property type="match status" value="1"/>
</dbReference>
<sequence>ECCEVEMEDLVDLIPISDIDEDDAENPLVVTEYVQHIYIMYRGREVHLKFELTDEMLFLTVNIIYRYLSRNRVMSKHLQLVGVIAMRLAYKYEEVYVPVVDDFIQISDKAYSREEMFEM</sequence>
<dbReference type="GO" id="GO:0005829">
    <property type="term" value="C:cytosol"/>
    <property type="evidence" value="ECO:0007669"/>
    <property type="project" value="UniProtKB-ARBA"/>
</dbReference>
<evidence type="ECO:0000313" key="6">
    <source>
        <dbReference type="EMBL" id="KAH9288191.1"/>
    </source>
</evidence>
<feature type="non-terminal residue" evidence="6">
    <location>
        <position position="1"/>
    </location>
</feature>
<dbReference type="Pfam" id="PF00134">
    <property type="entry name" value="Cyclin_N"/>
    <property type="match status" value="1"/>
</dbReference>
<dbReference type="InterPro" id="IPR006671">
    <property type="entry name" value="Cyclin_N"/>
</dbReference>
<name>A0AA38F3U1_TAXCH</name>
<evidence type="ECO:0000256" key="3">
    <source>
        <dbReference type="ARBA" id="ARBA00023127"/>
    </source>
</evidence>
<dbReference type="InterPro" id="IPR039361">
    <property type="entry name" value="Cyclin"/>
</dbReference>
<comment type="similarity">
    <text evidence="1">Belongs to the cyclin family. Cyclin AB subfamily.</text>
</comment>
<dbReference type="PANTHER" id="PTHR10177">
    <property type="entry name" value="CYCLINS"/>
    <property type="match status" value="1"/>
</dbReference>
<dbReference type="OMA" id="HIYIMYR"/>
<evidence type="ECO:0000256" key="4">
    <source>
        <dbReference type="ARBA" id="ARBA00023306"/>
    </source>
</evidence>